<accession>A0AAI8YJS0</accession>
<sequence length="147" mass="17168">MALQPGGVPTTAPAREDPDSRVEWMGIFAQPLEPLQANQLAPYYSFTLPPGTERTISRGAELPPTVQSMWEALFKKHHTNILVDLCLRILAALRYLMETWTEFCAWSRERHEPWAEWSLQIGYEHTSEPSQWRMKKTVQIKNWMRRT</sequence>
<proteinExistence type="predicted"/>
<keyword evidence="2" id="KW-1185">Reference proteome</keyword>
<gene>
    <name evidence="1" type="ORF">KHLLAP_LOCUS7760</name>
</gene>
<organism evidence="1 2">
    <name type="scientific">Anthostomella pinea</name>
    <dbReference type="NCBI Taxonomy" id="933095"/>
    <lineage>
        <taxon>Eukaryota</taxon>
        <taxon>Fungi</taxon>
        <taxon>Dikarya</taxon>
        <taxon>Ascomycota</taxon>
        <taxon>Pezizomycotina</taxon>
        <taxon>Sordariomycetes</taxon>
        <taxon>Xylariomycetidae</taxon>
        <taxon>Xylariales</taxon>
        <taxon>Xylariaceae</taxon>
        <taxon>Anthostomella</taxon>
    </lineage>
</organism>
<evidence type="ECO:0000313" key="2">
    <source>
        <dbReference type="Proteomes" id="UP001295740"/>
    </source>
</evidence>
<dbReference type="Proteomes" id="UP001295740">
    <property type="component" value="Unassembled WGS sequence"/>
</dbReference>
<comment type="caution">
    <text evidence="1">The sequence shown here is derived from an EMBL/GenBank/DDBJ whole genome shotgun (WGS) entry which is preliminary data.</text>
</comment>
<evidence type="ECO:0000313" key="1">
    <source>
        <dbReference type="EMBL" id="CAJ2507292.1"/>
    </source>
</evidence>
<name>A0AAI8YJS0_9PEZI</name>
<reference evidence="1" key="1">
    <citation type="submission" date="2023-10" db="EMBL/GenBank/DDBJ databases">
        <authorList>
            <person name="Hackl T."/>
        </authorList>
    </citation>
    <scope>NUCLEOTIDE SEQUENCE</scope>
</reference>
<protein>
    <submittedName>
        <fullName evidence="1">Uu.00g084780.m01.CDS01</fullName>
    </submittedName>
</protein>
<dbReference type="AlphaFoldDB" id="A0AAI8YJS0"/>
<dbReference type="EMBL" id="CAUWAG010000010">
    <property type="protein sequence ID" value="CAJ2507292.1"/>
    <property type="molecule type" value="Genomic_DNA"/>
</dbReference>